<evidence type="ECO:0000256" key="1">
    <source>
        <dbReference type="SAM" id="Coils"/>
    </source>
</evidence>
<evidence type="ECO:0000256" key="2">
    <source>
        <dbReference type="SAM" id="MobiDB-lite"/>
    </source>
</evidence>
<comment type="caution">
    <text evidence="4">The sequence shown here is derived from an EMBL/GenBank/DDBJ whole genome shotgun (WGS) entry which is preliminary data.</text>
</comment>
<feature type="transmembrane region" description="Helical" evidence="3">
    <location>
        <begin position="231"/>
        <end position="261"/>
    </location>
</feature>
<keyword evidence="5" id="KW-1185">Reference proteome</keyword>
<name>A0ABN9XN84_9DINO</name>
<feature type="region of interest" description="Disordered" evidence="2">
    <location>
        <begin position="1"/>
        <end position="62"/>
    </location>
</feature>
<reference evidence="4" key="1">
    <citation type="submission" date="2023-10" db="EMBL/GenBank/DDBJ databases">
        <authorList>
            <person name="Chen Y."/>
            <person name="Shah S."/>
            <person name="Dougan E. K."/>
            <person name="Thang M."/>
            <person name="Chan C."/>
        </authorList>
    </citation>
    <scope>NUCLEOTIDE SEQUENCE [LARGE SCALE GENOMIC DNA]</scope>
</reference>
<keyword evidence="3" id="KW-1133">Transmembrane helix</keyword>
<gene>
    <name evidence="4" type="ORF">PCOR1329_LOCUS77038</name>
</gene>
<keyword evidence="1" id="KW-0175">Coiled coil</keyword>
<keyword evidence="3" id="KW-0812">Transmembrane</keyword>
<dbReference type="Proteomes" id="UP001189429">
    <property type="component" value="Unassembled WGS sequence"/>
</dbReference>
<feature type="coiled-coil region" evidence="1">
    <location>
        <begin position="66"/>
        <end position="101"/>
    </location>
</feature>
<feature type="region of interest" description="Disordered" evidence="2">
    <location>
        <begin position="110"/>
        <end position="137"/>
    </location>
</feature>
<evidence type="ECO:0000313" key="4">
    <source>
        <dbReference type="EMBL" id="CAK0899557.1"/>
    </source>
</evidence>
<evidence type="ECO:0000256" key="3">
    <source>
        <dbReference type="SAM" id="Phobius"/>
    </source>
</evidence>
<accession>A0ABN9XN84</accession>
<organism evidence="4 5">
    <name type="scientific">Prorocentrum cordatum</name>
    <dbReference type="NCBI Taxonomy" id="2364126"/>
    <lineage>
        <taxon>Eukaryota</taxon>
        <taxon>Sar</taxon>
        <taxon>Alveolata</taxon>
        <taxon>Dinophyceae</taxon>
        <taxon>Prorocentrales</taxon>
        <taxon>Prorocentraceae</taxon>
        <taxon>Prorocentrum</taxon>
    </lineage>
</organism>
<keyword evidence="3" id="KW-0472">Membrane</keyword>
<evidence type="ECO:0000313" key="5">
    <source>
        <dbReference type="Proteomes" id="UP001189429"/>
    </source>
</evidence>
<sequence>MSSTARSWLPRRSGGGSSRAGPSSTPRPSGPASRLRWPRRPRSRGSSSSRPSPPARGWRPRFYREAAAATSQLEAMRQELLKRQRETLSEVSALLDDAKRAVAAVRPAALPDDGADAPGPALPAGADAAGVAPGSPGRVRRQSHLFAPAAAGAAAPAANVEPVIGDVVREPRRAVSDVDSEIDVNDEDFSSTAGGRQLWGKQMSDMNLLASDPEPRPESHALLRYLKVGSVMLLAVLLFGVIVFPYSTAVCLCTACLWLLYLCGEEQLIRTVERRQSSEGGCSRKMTVVARALRKVQGLRSSRSKEFYMKASLCALSGCERGLAYLAHCMFVELVQIFTDGSCPHAAGPPGGSAAQGPLLLQARRQPTWQRRWLRGRQ</sequence>
<protein>
    <submittedName>
        <fullName evidence="4">Uncharacterized protein</fullName>
    </submittedName>
</protein>
<proteinExistence type="predicted"/>
<feature type="compositionally biased region" description="Low complexity" evidence="2">
    <location>
        <begin position="19"/>
        <end position="35"/>
    </location>
</feature>
<dbReference type="EMBL" id="CAUYUJ010020625">
    <property type="protein sequence ID" value="CAK0899557.1"/>
    <property type="molecule type" value="Genomic_DNA"/>
</dbReference>